<evidence type="ECO:0008006" key="17">
    <source>
        <dbReference type="Google" id="ProtNLM"/>
    </source>
</evidence>
<evidence type="ECO:0000313" key="16">
    <source>
        <dbReference type="Proteomes" id="UP000037600"/>
    </source>
</evidence>
<evidence type="ECO:0000256" key="5">
    <source>
        <dbReference type="ARBA" id="ARBA00022692"/>
    </source>
</evidence>
<dbReference type="GO" id="GO:0044718">
    <property type="term" value="P:siderophore transmembrane transport"/>
    <property type="evidence" value="ECO:0007669"/>
    <property type="project" value="TreeGrafter"/>
</dbReference>
<evidence type="ECO:0000313" key="15">
    <source>
        <dbReference type="EMBL" id="KMT63722.1"/>
    </source>
</evidence>
<evidence type="ECO:0000256" key="2">
    <source>
        <dbReference type="ARBA" id="ARBA00008143"/>
    </source>
</evidence>
<evidence type="ECO:0000256" key="4">
    <source>
        <dbReference type="ARBA" id="ARBA00022452"/>
    </source>
</evidence>
<keyword evidence="3 11" id="KW-0813">Transport</keyword>
<dbReference type="InterPro" id="IPR036942">
    <property type="entry name" value="Beta-barrel_TonB_sf"/>
</dbReference>
<dbReference type="SUPFAM" id="SSF56935">
    <property type="entry name" value="Porins"/>
    <property type="match status" value="1"/>
</dbReference>
<evidence type="ECO:0000256" key="6">
    <source>
        <dbReference type="ARBA" id="ARBA00022729"/>
    </source>
</evidence>
<dbReference type="Proteomes" id="UP000037600">
    <property type="component" value="Unassembled WGS sequence"/>
</dbReference>
<dbReference type="CDD" id="cd01347">
    <property type="entry name" value="ligand_gated_channel"/>
    <property type="match status" value="1"/>
</dbReference>
<dbReference type="InterPro" id="IPR012910">
    <property type="entry name" value="Plug_dom"/>
</dbReference>
<dbReference type="PANTHER" id="PTHR30069">
    <property type="entry name" value="TONB-DEPENDENT OUTER MEMBRANE RECEPTOR"/>
    <property type="match status" value="1"/>
</dbReference>
<dbReference type="InterPro" id="IPR039426">
    <property type="entry name" value="TonB-dep_rcpt-like"/>
</dbReference>
<dbReference type="InterPro" id="IPR037066">
    <property type="entry name" value="Plug_dom_sf"/>
</dbReference>
<comment type="caution">
    <text evidence="15">The sequence shown here is derived from an EMBL/GenBank/DDBJ whole genome shotgun (WGS) entry which is preliminary data.</text>
</comment>
<keyword evidence="10 11" id="KW-0998">Cell outer membrane</keyword>
<dbReference type="PROSITE" id="PS52016">
    <property type="entry name" value="TONB_DEPENDENT_REC_3"/>
    <property type="match status" value="1"/>
</dbReference>
<keyword evidence="5 11" id="KW-0812">Transmembrane</keyword>
<evidence type="ECO:0000256" key="11">
    <source>
        <dbReference type="PROSITE-ProRule" id="PRU01360"/>
    </source>
</evidence>
<dbReference type="Pfam" id="PF07715">
    <property type="entry name" value="Plug"/>
    <property type="match status" value="1"/>
</dbReference>
<evidence type="ECO:0000259" key="13">
    <source>
        <dbReference type="Pfam" id="PF00593"/>
    </source>
</evidence>
<keyword evidence="7 12" id="KW-0798">TonB box</keyword>
<feature type="domain" description="TonB-dependent receptor-like beta-barrel" evidence="13">
    <location>
        <begin position="263"/>
        <end position="650"/>
    </location>
</feature>
<keyword evidence="6" id="KW-0732">Signal</keyword>
<dbReference type="InterPro" id="IPR000531">
    <property type="entry name" value="Beta-barrel_TonB"/>
</dbReference>
<dbReference type="PATRIC" id="fig|1513271.3.peg.3738"/>
<dbReference type="GO" id="GO:0015344">
    <property type="term" value="F:siderophore uptake transmembrane transporter activity"/>
    <property type="evidence" value="ECO:0007669"/>
    <property type="project" value="TreeGrafter"/>
</dbReference>
<accession>A0A0J8GLN3</accession>
<keyword evidence="8 11" id="KW-0472">Membrane</keyword>
<reference evidence="15 16" key="1">
    <citation type="submission" date="2015-04" db="EMBL/GenBank/DDBJ databases">
        <title>Draft Genome Sequence of the Novel Agar-Digesting Marine Bacterium Q1.</title>
        <authorList>
            <person name="Li Y."/>
            <person name="Li D."/>
            <person name="Chen G."/>
            <person name="Du Z."/>
        </authorList>
    </citation>
    <scope>NUCLEOTIDE SEQUENCE [LARGE SCALE GENOMIC DNA]</scope>
    <source>
        <strain evidence="15 16">Q1</strain>
    </source>
</reference>
<dbReference type="Pfam" id="PF00593">
    <property type="entry name" value="TonB_dep_Rec_b-barrel"/>
    <property type="match status" value="1"/>
</dbReference>
<dbReference type="EMBL" id="LAZL01000045">
    <property type="protein sequence ID" value="KMT63722.1"/>
    <property type="molecule type" value="Genomic_DNA"/>
</dbReference>
<evidence type="ECO:0000256" key="8">
    <source>
        <dbReference type="ARBA" id="ARBA00023136"/>
    </source>
</evidence>
<protein>
    <recommendedName>
        <fullName evidence="17">TonB-dependent receptor</fullName>
    </recommendedName>
</protein>
<evidence type="ECO:0000259" key="14">
    <source>
        <dbReference type="Pfam" id="PF07715"/>
    </source>
</evidence>
<evidence type="ECO:0000256" key="10">
    <source>
        <dbReference type="ARBA" id="ARBA00023237"/>
    </source>
</evidence>
<keyword evidence="9" id="KW-0675">Receptor</keyword>
<evidence type="ECO:0000256" key="9">
    <source>
        <dbReference type="ARBA" id="ARBA00023170"/>
    </source>
</evidence>
<name>A0A0J8GLN3_9ALTE</name>
<dbReference type="Gene3D" id="2.170.130.10">
    <property type="entry name" value="TonB-dependent receptor, plug domain"/>
    <property type="match status" value="1"/>
</dbReference>
<sequence>MQAETYDESLATTDDFFDDFYGSEEMVEIATGVKTQIYKAPAVASVFSAEQIKSMGATDIDDVLETVPGLHISRRPGGYNPIYSFRGVYEFNNAQALMLINGIPITNAYIGNRNQNWGGMPVEAIARIEVIRGPGSAVYGADAFAGVINIVTKSAKDIKQSEVAFRAGAKDTQDAWLITGGEVGDVSYSAIIEYHKTNGSDKVVEADRQTLNDLAHGTTVSHAPGAINRYAENIDFRGELNWQEFTLRAGLQKRRRGIGAGLIEALDPTSLQGSKRYNLDLTYKTQLTDELNFQAQASFFKTSQEVIRSYILFPAGFAGVYPDGFIGNPEVFEKHKRINFTSLYTGLSKHQIRVGMGYHNADLYKTRETKNFSLGPDGAPILPGSPLQDVSDTDYIFLKERDRDNQYIFIQDVWTIANDWELTAGLRYDNYSDFGSTTNPRLALVWSTSLNLSTKFLYGKAFRAPSFGDTSLINNPAQLGNPNVKPETIETTELAFDYHPRDGFGAIVNFYHYTWDDILQVRPDPPVEGAPATKTMQNFGQQSAYGTEIELNWQLHDNFKTAVNYAWSNAENETNNTEVAYVPRHQWFVQFDLKINNQLTANFKNNFVQNRQRNKEDVRGKVDDYWLADLSLRWKPKADNIEASLIVKNLFDEDAREPSPDAAGLVYMPNDLPLPGRAVYGELRYSF</sequence>
<dbReference type="PANTHER" id="PTHR30069:SF29">
    <property type="entry name" value="HEMOGLOBIN AND HEMOGLOBIN-HAPTOGLOBIN-BINDING PROTEIN 1-RELATED"/>
    <property type="match status" value="1"/>
</dbReference>
<evidence type="ECO:0000256" key="3">
    <source>
        <dbReference type="ARBA" id="ARBA00022448"/>
    </source>
</evidence>
<evidence type="ECO:0000256" key="7">
    <source>
        <dbReference type="ARBA" id="ARBA00023077"/>
    </source>
</evidence>
<dbReference type="Gene3D" id="2.40.170.20">
    <property type="entry name" value="TonB-dependent receptor, beta-barrel domain"/>
    <property type="match status" value="1"/>
</dbReference>
<dbReference type="GO" id="GO:0009279">
    <property type="term" value="C:cell outer membrane"/>
    <property type="evidence" value="ECO:0007669"/>
    <property type="project" value="UniProtKB-SubCell"/>
</dbReference>
<evidence type="ECO:0000256" key="12">
    <source>
        <dbReference type="RuleBase" id="RU003357"/>
    </source>
</evidence>
<keyword evidence="4 11" id="KW-1134">Transmembrane beta strand</keyword>
<organism evidence="15 16">
    <name type="scientific">Catenovulum maritimum</name>
    <dbReference type="NCBI Taxonomy" id="1513271"/>
    <lineage>
        <taxon>Bacteria</taxon>
        <taxon>Pseudomonadati</taxon>
        <taxon>Pseudomonadota</taxon>
        <taxon>Gammaproteobacteria</taxon>
        <taxon>Alteromonadales</taxon>
        <taxon>Alteromonadaceae</taxon>
        <taxon>Catenovulum</taxon>
    </lineage>
</organism>
<comment type="subcellular location">
    <subcellularLocation>
        <location evidence="1 11">Cell outer membrane</location>
        <topology evidence="1 11">Multi-pass membrane protein</topology>
    </subcellularLocation>
</comment>
<evidence type="ECO:0000256" key="1">
    <source>
        <dbReference type="ARBA" id="ARBA00004571"/>
    </source>
</evidence>
<dbReference type="STRING" id="1513271.XM47_18225"/>
<proteinExistence type="inferred from homology"/>
<keyword evidence="16" id="KW-1185">Reference proteome</keyword>
<feature type="domain" description="TonB-dependent receptor plug" evidence="14">
    <location>
        <begin position="38"/>
        <end position="147"/>
    </location>
</feature>
<dbReference type="AlphaFoldDB" id="A0A0J8GLN3"/>
<comment type="similarity">
    <text evidence="2">Belongs to the TonB-dependent receptor family. Hemoglobin/haptoglobin binding protein subfamily.</text>
</comment>
<gene>
    <name evidence="15" type="ORF">XM47_18225</name>
</gene>